<reference evidence="3 4" key="1">
    <citation type="submission" date="2018-05" db="EMBL/GenBank/DDBJ databases">
        <title>Genomic Encyclopedia of Type Strains, Phase IV (KMG-IV): sequencing the most valuable type-strain genomes for metagenomic binning, comparative biology and taxonomic classification.</title>
        <authorList>
            <person name="Goeker M."/>
        </authorList>
    </citation>
    <scope>NUCLEOTIDE SEQUENCE [LARGE SCALE GENOMIC DNA]</scope>
    <source>
        <strain evidence="3 4">DSM 7229</strain>
    </source>
</reference>
<dbReference type="AlphaFoldDB" id="A0A2V1ZV44"/>
<keyword evidence="4" id="KW-1185">Reference proteome</keyword>
<organism evidence="3 4">
    <name type="scientific">Psychrobacter immobilis</name>
    <dbReference type="NCBI Taxonomy" id="498"/>
    <lineage>
        <taxon>Bacteria</taxon>
        <taxon>Pseudomonadati</taxon>
        <taxon>Pseudomonadota</taxon>
        <taxon>Gammaproteobacteria</taxon>
        <taxon>Moraxellales</taxon>
        <taxon>Moraxellaceae</taxon>
        <taxon>Psychrobacter</taxon>
    </lineage>
</organism>
<dbReference type="Pfam" id="PF07670">
    <property type="entry name" value="Gate"/>
    <property type="match status" value="1"/>
</dbReference>
<feature type="transmembrane region" description="Helical" evidence="1">
    <location>
        <begin position="413"/>
        <end position="434"/>
    </location>
</feature>
<feature type="transmembrane region" description="Helical" evidence="1">
    <location>
        <begin position="35"/>
        <end position="52"/>
    </location>
</feature>
<dbReference type="GeneID" id="60254935"/>
<feature type="transmembrane region" description="Helical" evidence="1">
    <location>
        <begin position="72"/>
        <end position="93"/>
    </location>
</feature>
<protein>
    <submittedName>
        <fullName evidence="3">Nucleoside recognition membrane protein YjiH</fullName>
    </submittedName>
</protein>
<feature type="transmembrane region" description="Helical" evidence="1">
    <location>
        <begin position="338"/>
        <end position="357"/>
    </location>
</feature>
<evidence type="ECO:0000313" key="3">
    <source>
        <dbReference type="EMBL" id="PWK13203.1"/>
    </source>
</evidence>
<dbReference type="RefSeq" id="WP_060491314.1">
    <property type="nucleotide sequence ID" value="NZ_CAJGZY010000005.1"/>
</dbReference>
<keyword evidence="1" id="KW-0812">Transmembrane</keyword>
<sequence>MTNYLDKSQQPILGNDVVDSETPQGEQWRASMWKFLLFSALGIALFIIPFQWDGKVTILLGVLTDALQALLGGSVVYVAMAIVTTSFLGALAVKVLKPNLHEDSMVKKLFDVDWFWLTARLLGMVFVWMIYLQVGPEFIINRNTGGVIFEDLIPILIPLFFFAILSLPFLTDFGLMEFLGTLASKIFVKLFKLPGRSAVDAMSSWFGAASIGLLVTMQEYDKSYYSQREAAIIATTFSVTSIAFTYVVAKTIGVDDNFVYFYLTIALTGFIAAIIMPRIPPLSLKPDTYHSGKSMLDEGIPAQYTTYQWAVNRAVTRAHSMPSLGQVFKRSVKNLFDIYFGLIPVIFAIGTIGLGLAEYTPVFKWLSTPLVPLLDLLQIPEAAEAAPAMIMGFADMYLPALVGKSIESEMTRFIVGACSITQIIYMSEVGALILKSNIKLNVLELFMIFILRTLISLVVITSVAHLLY</sequence>
<evidence type="ECO:0000259" key="2">
    <source>
        <dbReference type="Pfam" id="PF07670"/>
    </source>
</evidence>
<evidence type="ECO:0000313" key="4">
    <source>
        <dbReference type="Proteomes" id="UP000245655"/>
    </source>
</evidence>
<feature type="transmembrane region" description="Helical" evidence="1">
    <location>
        <begin position="152"/>
        <end position="176"/>
    </location>
</feature>
<dbReference type="InterPro" id="IPR011642">
    <property type="entry name" value="Gate_dom"/>
</dbReference>
<evidence type="ECO:0000256" key="1">
    <source>
        <dbReference type="SAM" id="Phobius"/>
    </source>
</evidence>
<feature type="transmembrane region" description="Helical" evidence="1">
    <location>
        <begin position="260"/>
        <end position="279"/>
    </location>
</feature>
<feature type="transmembrane region" description="Helical" evidence="1">
    <location>
        <begin position="446"/>
        <end position="467"/>
    </location>
</feature>
<keyword evidence="1" id="KW-0472">Membrane</keyword>
<dbReference type="EMBL" id="QGGM01000005">
    <property type="protein sequence ID" value="PWK13203.1"/>
    <property type="molecule type" value="Genomic_DNA"/>
</dbReference>
<comment type="caution">
    <text evidence="3">The sequence shown here is derived from an EMBL/GenBank/DDBJ whole genome shotgun (WGS) entry which is preliminary data.</text>
</comment>
<gene>
    <name evidence="3" type="ORF">C8D84_10515</name>
</gene>
<name>A0A2V1ZV44_PSYIM</name>
<feature type="transmembrane region" description="Helical" evidence="1">
    <location>
        <begin position="114"/>
        <end position="132"/>
    </location>
</feature>
<feature type="transmembrane region" description="Helical" evidence="1">
    <location>
        <begin position="230"/>
        <end position="248"/>
    </location>
</feature>
<feature type="transmembrane region" description="Helical" evidence="1">
    <location>
        <begin position="197"/>
        <end position="218"/>
    </location>
</feature>
<proteinExistence type="predicted"/>
<accession>A0A2V1ZV44</accession>
<feature type="domain" description="Nucleoside transporter/FeoB GTPase Gate" evidence="2">
    <location>
        <begin position="156"/>
        <end position="253"/>
    </location>
</feature>
<dbReference type="Proteomes" id="UP000245655">
    <property type="component" value="Unassembled WGS sequence"/>
</dbReference>
<keyword evidence="1" id="KW-1133">Transmembrane helix</keyword>